<evidence type="ECO:0000259" key="11">
    <source>
        <dbReference type="PROSITE" id="PS51198"/>
    </source>
</evidence>
<dbReference type="EMBL" id="FOMX01000017">
    <property type="protein sequence ID" value="SFE66108.1"/>
    <property type="molecule type" value="Genomic_DNA"/>
</dbReference>
<feature type="domain" description="UvrD-like helicase ATP-binding" evidence="11">
    <location>
        <begin position="19"/>
        <end position="306"/>
    </location>
</feature>
<keyword evidence="5 10" id="KW-0067">ATP-binding</keyword>
<comment type="similarity">
    <text evidence="1">Belongs to the helicase family. UvrD subfamily.</text>
</comment>
<dbReference type="Pfam" id="PF13361">
    <property type="entry name" value="UvrD_C"/>
    <property type="match status" value="2"/>
</dbReference>
<dbReference type="PANTHER" id="PTHR11070">
    <property type="entry name" value="UVRD / RECB / PCRA DNA HELICASE FAMILY MEMBER"/>
    <property type="match status" value="1"/>
</dbReference>
<comment type="catalytic activity">
    <reaction evidence="7">
        <text>Couples ATP hydrolysis with the unwinding of duplex DNA by translocating in the 3'-5' direction.</text>
        <dbReference type="EC" id="5.6.2.4"/>
    </reaction>
</comment>
<dbReference type="PANTHER" id="PTHR11070:SF3">
    <property type="entry name" value="DNA 3'-5' HELICASE"/>
    <property type="match status" value="1"/>
</dbReference>
<keyword evidence="3 10" id="KW-0378">Hydrolase</keyword>
<evidence type="ECO:0000259" key="12">
    <source>
        <dbReference type="PROSITE" id="PS51217"/>
    </source>
</evidence>
<proteinExistence type="inferred from homology"/>
<dbReference type="InterPro" id="IPR027417">
    <property type="entry name" value="P-loop_NTPase"/>
</dbReference>
<dbReference type="PROSITE" id="PS51217">
    <property type="entry name" value="UVRD_HELICASE_CTER"/>
    <property type="match status" value="1"/>
</dbReference>
<dbReference type="OrthoDB" id="9810135at2"/>
<dbReference type="AlphaFoldDB" id="A0A1I2CD19"/>
<dbReference type="GO" id="GO:0016887">
    <property type="term" value="F:ATP hydrolysis activity"/>
    <property type="evidence" value="ECO:0007669"/>
    <property type="project" value="RHEA"/>
</dbReference>
<dbReference type="GO" id="GO:0005829">
    <property type="term" value="C:cytosol"/>
    <property type="evidence" value="ECO:0007669"/>
    <property type="project" value="TreeGrafter"/>
</dbReference>
<dbReference type="Pfam" id="PF00580">
    <property type="entry name" value="UvrD-helicase"/>
    <property type="match status" value="1"/>
</dbReference>
<evidence type="ECO:0000256" key="6">
    <source>
        <dbReference type="ARBA" id="ARBA00023235"/>
    </source>
</evidence>
<dbReference type="Gene3D" id="3.40.50.300">
    <property type="entry name" value="P-loop containing nucleotide triphosphate hydrolases"/>
    <property type="match status" value="2"/>
</dbReference>
<keyword evidence="2 10" id="KW-0547">Nucleotide-binding</keyword>
<name>A0A1I2CD19_9BACT</name>
<evidence type="ECO:0000256" key="4">
    <source>
        <dbReference type="ARBA" id="ARBA00022806"/>
    </source>
</evidence>
<evidence type="ECO:0000256" key="10">
    <source>
        <dbReference type="PROSITE-ProRule" id="PRU00560"/>
    </source>
</evidence>
<dbReference type="EC" id="5.6.2.4" evidence="8"/>
<evidence type="ECO:0000256" key="3">
    <source>
        <dbReference type="ARBA" id="ARBA00022801"/>
    </source>
</evidence>
<dbReference type="GO" id="GO:0000725">
    <property type="term" value="P:recombinational repair"/>
    <property type="evidence" value="ECO:0007669"/>
    <property type="project" value="TreeGrafter"/>
</dbReference>
<keyword evidence="6" id="KW-0413">Isomerase</keyword>
<evidence type="ECO:0000256" key="2">
    <source>
        <dbReference type="ARBA" id="ARBA00022741"/>
    </source>
</evidence>
<evidence type="ECO:0000256" key="7">
    <source>
        <dbReference type="ARBA" id="ARBA00034617"/>
    </source>
</evidence>
<dbReference type="Gene3D" id="1.10.486.10">
    <property type="entry name" value="PCRA, domain 4"/>
    <property type="match status" value="1"/>
</dbReference>
<feature type="binding site" evidence="10">
    <location>
        <begin position="40"/>
        <end position="47"/>
    </location>
    <ligand>
        <name>ATP</name>
        <dbReference type="ChEBI" id="CHEBI:30616"/>
    </ligand>
</feature>
<dbReference type="STRING" id="54.SAMN02745121_05065"/>
<evidence type="ECO:0000256" key="9">
    <source>
        <dbReference type="ARBA" id="ARBA00048988"/>
    </source>
</evidence>
<feature type="domain" description="UvrD-like helicase C-terminal" evidence="12">
    <location>
        <begin position="307"/>
        <end position="579"/>
    </location>
</feature>
<dbReference type="Proteomes" id="UP000199400">
    <property type="component" value="Unassembled WGS sequence"/>
</dbReference>
<dbReference type="InterPro" id="IPR014017">
    <property type="entry name" value="DNA_helicase_UvrD-like_C"/>
</dbReference>
<evidence type="ECO:0000256" key="8">
    <source>
        <dbReference type="ARBA" id="ARBA00034808"/>
    </source>
</evidence>
<dbReference type="GO" id="GO:0003677">
    <property type="term" value="F:DNA binding"/>
    <property type="evidence" value="ECO:0007669"/>
    <property type="project" value="InterPro"/>
</dbReference>
<evidence type="ECO:0000313" key="14">
    <source>
        <dbReference type="Proteomes" id="UP000199400"/>
    </source>
</evidence>
<dbReference type="PROSITE" id="PS51198">
    <property type="entry name" value="UVRD_HELICASE_ATP_BIND"/>
    <property type="match status" value="1"/>
</dbReference>
<keyword evidence="14" id="KW-1185">Reference proteome</keyword>
<dbReference type="GO" id="GO:0005524">
    <property type="term" value="F:ATP binding"/>
    <property type="evidence" value="ECO:0007669"/>
    <property type="project" value="UniProtKB-UniRule"/>
</dbReference>
<comment type="catalytic activity">
    <reaction evidence="9">
        <text>ATP + H2O = ADP + phosphate + H(+)</text>
        <dbReference type="Rhea" id="RHEA:13065"/>
        <dbReference type="ChEBI" id="CHEBI:15377"/>
        <dbReference type="ChEBI" id="CHEBI:15378"/>
        <dbReference type="ChEBI" id="CHEBI:30616"/>
        <dbReference type="ChEBI" id="CHEBI:43474"/>
        <dbReference type="ChEBI" id="CHEBI:456216"/>
        <dbReference type="EC" id="5.6.2.4"/>
    </reaction>
</comment>
<evidence type="ECO:0000313" key="13">
    <source>
        <dbReference type="EMBL" id="SFE66108.1"/>
    </source>
</evidence>
<protein>
    <recommendedName>
        <fullName evidence="8">DNA 3'-5' helicase</fullName>
        <ecNumber evidence="8">5.6.2.4</ecNumber>
    </recommendedName>
</protein>
<sequence>MKYVLKSSAPTRQPFDLSRELNAQQLAVVEADPGEILVLAGAGTGKTRTLTYRVARLVAGGCQPERILLCTFTNRAAREMVGRVESLLGVEMRRCSAGTFHHVGNRILRRYGAAIGLSPDFGILDPEDARTLLGAVVAEFGLQTLTARRFPQPKVLANLISLAANTRKPLLQVVEEHGLRLLDQAVMVEEVAVRFAERKRQMNVCDFDDLLLHWLRLLEDPRLAEVAALVRSAYDHVLVDEYQDVSAIQGALVDAMAKEHGSLVCVGDDAQSIYGFRGADFAQIAEFRARHPGARLYPLTINYRSTPEVLALANRSIARNVKQYPKELVAVKKSGPKPAVIPLRDVFQQAEFIAQRVLELHHEYDLPLSRMAVLYRNHSHSLELQVELTRRQIPYTVRSGLRFFEQAHIKDVVAYLRARQNPQDSLSWIRLLRLWPGVGAQTAEQLAVLLAKETAAGTASSAQVLAEQAGQARGRARPALERLAELWALLENPDLRSPGAMIREVVARHYGEYTERNFPNAAARKDDLEHLAGYAERYDGANEFLSELALVQGMSAENVLGAEEPDDMLVLSTVHQAKGLEWPICFVLWLAEGRFPMATSVRDPADLEEERRLFYVAATRAADELYCCYPVIEETRDGPSHIMRPSRFLVEIDHNPAVFERWQIEEAPATG</sequence>
<dbReference type="Gene3D" id="1.10.10.160">
    <property type="match status" value="1"/>
</dbReference>
<dbReference type="InterPro" id="IPR013986">
    <property type="entry name" value="DExx_box_DNA_helicase_dom_sf"/>
</dbReference>
<evidence type="ECO:0000256" key="5">
    <source>
        <dbReference type="ARBA" id="ARBA00022840"/>
    </source>
</evidence>
<gene>
    <name evidence="13" type="ORF">SAMN02745121_05065</name>
</gene>
<dbReference type="InterPro" id="IPR014016">
    <property type="entry name" value="UvrD-like_ATP-bd"/>
</dbReference>
<dbReference type="CDD" id="cd17932">
    <property type="entry name" value="DEXQc_UvrD"/>
    <property type="match status" value="1"/>
</dbReference>
<dbReference type="RefSeq" id="WP_096326702.1">
    <property type="nucleotide sequence ID" value="NZ_FOMX01000017.1"/>
</dbReference>
<dbReference type="InterPro" id="IPR000212">
    <property type="entry name" value="DNA_helicase_UvrD/REP"/>
</dbReference>
<dbReference type="GO" id="GO:0043138">
    <property type="term" value="F:3'-5' DNA helicase activity"/>
    <property type="evidence" value="ECO:0007669"/>
    <property type="project" value="UniProtKB-EC"/>
</dbReference>
<keyword evidence="4 10" id="KW-0347">Helicase</keyword>
<reference evidence="14" key="1">
    <citation type="submission" date="2016-10" db="EMBL/GenBank/DDBJ databases">
        <authorList>
            <person name="Varghese N."/>
            <person name="Submissions S."/>
        </authorList>
    </citation>
    <scope>NUCLEOTIDE SEQUENCE [LARGE SCALE GENOMIC DNA]</scope>
    <source>
        <strain evidence="14">ATCC 25963</strain>
    </source>
</reference>
<organism evidence="13 14">
    <name type="scientific">Nannocystis exedens</name>
    <dbReference type="NCBI Taxonomy" id="54"/>
    <lineage>
        <taxon>Bacteria</taxon>
        <taxon>Pseudomonadati</taxon>
        <taxon>Myxococcota</taxon>
        <taxon>Polyangia</taxon>
        <taxon>Nannocystales</taxon>
        <taxon>Nannocystaceae</taxon>
        <taxon>Nannocystis</taxon>
    </lineage>
</organism>
<accession>A0A1I2CD19</accession>
<evidence type="ECO:0000256" key="1">
    <source>
        <dbReference type="ARBA" id="ARBA00009922"/>
    </source>
</evidence>
<dbReference type="SUPFAM" id="SSF52540">
    <property type="entry name" value="P-loop containing nucleoside triphosphate hydrolases"/>
    <property type="match status" value="1"/>
</dbReference>